<dbReference type="InterPro" id="IPR032423">
    <property type="entry name" value="AAA_assoc_2"/>
</dbReference>
<dbReference type="GO" id="GO:0005524">
    <property type="term" value="F:ATP binding"/>
    <property type="evidence" value="ECO:0007669"/>
    <property type="project" value="UniProtKB-KW"/>
</dbReference>
<dbReference type="SMART" id="SM00382">
    <property type="entry name" value="AAA"/>
    <property type="match status" value="1"/>
</dbReference>
<dbReference type="Pfam" id="PF16193">
    <property type="entry name" value="AAA_assoc_2"/>
    <property type="match status" value="1"/>
</dbReference>
<evidence type="ECO:0000313" key="7">
    <source>
        <dbReference type="EMBL" id="KAL2634660.1"/>
    </source>
</evidence>
<dbReference type="Proteomes" id="UP001605036">
    <property type="component" value="Unassembled WGS sequence"/>
</dbReference>
<organism evidence="7 8">
    <name type="scientific">Riccia fluitans</name>
    <dbReference type="NCBI Taxonomy" id="41844"/>
    <lineage>
        <taxon>Eukaryota</taxon>
        <taxon>Viridiplantae</taxon>
        <taxon>Streptophyta</taxon>
        <taxon>Embryophyta</taxon>
        <taxon>Marchantiophyta</taxon>
        <taxon>Marchantiopsida</taxon>
        <taxon>Marchantiidae</taxon>
        <taxon>Marchantiales</taxon>
        <taxon>Ricciaceae</taxon>
        <taxon>Riccia</taxon>
    </lineage>
</organism>
<dbReference type="Gene3D" id="3.40.50.300">
    <property type="entry name" value="P-loop containing nucleotide triphosphate hydrolases"/>
    <property type="match status" value="1"/>
</dbReference>
<dbReference type="FunFam" id="3.40.50.300:FF:000137">
    <property type="entry name" value="Replication-associated recombination protein A"/>
    <property type="match status" value="1"/>
</dbReference>
<feature type="compositionally biased region" description="Pro residues" evidence="5">
    <location>
        <begin position="227"/>
        <end position="237"/>
    </location>
</feature>
<gene>
    <name evidence="7" type="ORF">R1flu_006139</name>
</gene>
<dbReference type="InterPro" id="IPR003959">
    <property type="entry name" value="ATPase_AAA_core"/>
</dbReference>
<keyword evidence="3" id="KW-0547">Nucleotide-binding</keyword>
<sequence>MKRKKEMEQSVDKGFSLELASQALAATGAKSTVKATEWILQQRRVDPSIISANAPRAQTKMDHFFQGTASVRAFAGPSAPQADTSPADASTSDAQQQQNEEEEEEDGPGVRGADERERWGGGGGGGGFDIGWRNLNSSAMDKARAEQEDTGSFAGVVRVAEPPRTVPRLNLMGTPIIGRTAEGSGQASNRPPALYKQHTPESGAIQEGAASGTKRPRPDDEDKPGKKPTPSPPPPFVSPKLAQPPVRKSKLNEGSKCGKSAGLPPLAERMRPATIDEVVGQDHLLGPKQMLRALLESDIVPSIILYGPPGTGKTSLARAMARTVPGIRYVGLSAVNIGVKEVKGVLDEAKRKKKHGSRTLLFLDEVHRFNKAQQDLFLPFVEAGHIIFVGATTENPSFEINAALLSRCRILTLHKLQPEHLREVLERAVIDRKRGIYASMPEKEEIMIKMEEDATKFLAGAADGDARVALNAMEIATAAAIVEAKQQRRDQHTTELTLTGGANSRSFLDRDRSGVGSALGPKRDSANPSIFVSERAASGFGAKRFEALIENAKDPYAMEEYAKPFKRFVGGREVTPVLHSIRLERDREVSVSSCDAEKDGNRGDPALCTDPGGNLDATVPNGEHLEKVGGLVATITLALVKDALQRSHVLYDKDGEEHYNIISALHKSMRGCDADAAIYWLARMLEGGEGPLYVARRLVRFASEDVGLADPNALGVAVACYQACHFLGMPECNVNLAQCVVYLALAPKSVVTYQAIEAAQKLVRESHHNEPVPLHLRNAPTRVMKDMGYGKGAPPLRCFSISFNGLDPWLFSQKMLIEMII</sequence>
<dbReference type="InterPro" id="IPR051314">
    <property type="entry name" value="AAA_ATPase_RarA/MGS1/WRNIP1"/>
</dbReference>
<feature type="compositionally biased region" description="Basic and acidic residues" evidence="5">
    <location>
        <begin position="216"/>
        <end position="225"/>
    </location>
</feature>
<evidence type="ECO:0000256" key="2">
    <source>
        <dbReference type="ARBA" id="ARBA00022705"/>
    </source>
</evidence>
<comment type="similarity">
    <text evidence="1">Belongs to the AAA ATPase family. RarA/MGS1/WRNIP1 subfamily.</text>
</comment>
<dbReference type="CDD" id="cd18139">
    <property type="entry name" value="HLD_clamp_RarA"/>
    <property type="match status" value="1"/>
</dbReference>
<dbReference type="Gene3D" id="1.20.272.10">
    <property type="match status" value="1"/>
</dbReference>
<evidence type="ECO:0000256" key="1">
    <source>
        <dbReference type="ARBA" id="ARBA00008959"/>
    </source>
</evidence>
<dbReference type="Gene3D" id="1.10.3710.10">
    <property type="entry name" value="DNA polymerase III clamp loader subunits, C-terminal domain"/>
    <property type="match status" value="1"/>
</dbReference>
<keyword evidence="4" id="KW-0067">ATP-binding</keyword>
<dbReference type="InterPro" id="IPR008921">
    <property type="entry name" value="DNA_pol3_clamp-load_cplx_C"/>
</dbReference>
<dbReference type="AlphaFoldDB" id="A0ABD1YW13"/>
<dbReference type="EMBL" id="JBHFFA010000003">
    <property type="protein sequence ID" value="KAL2634660.1"/>
    <property type="molecule type" value="Genomic_DNA"/>
</dbReference>
<evidence type="ECO:0000259" key="6">
    <source>
        <dbReference type="SMART" id="SM00382"/>
    </source>
</evidence>
<protein>
    <recommendedName>
        <fullName evidence="6">AAA+ ATPase domain-containing protein</fullName>
    </recommendedName>
</protein>
<keyword evidence="8" id="KW-1185">Reference proteome</keyword>
<keyword evidence="2" id="KW-0235">DNA replication</keyword>
<name>A0ABD1YW13_9MARC</name>
<reference evidence="7 8" key="1">
    <citation type="submission" date="2024-09" db="EMBL/GenBank/DDBJ databases">
        <title>Chromosome-scale assembly of Riccia fluitans.</title>
        <authorList>
            <person name="Paukszto L."/>
            <person name="Sawicki J."/>
            <person name="Karawczyk K."/>
            <person name="Piernik-Szablinska J."/>
            <person name="Szczecinska M."/>
            <person name="Mazdziarz M."/>
        </authorList>
    </citation>
    <scope>NUCLEOTIDE SEQUENCE [LARGE SCALE GENOMIC DNA]</scope>
    <source>
        <strain evidence="7">Rf_01</strain>
        <tissue evidence="7">Aerial parts of the thallus</tissue>
    </source>
</reference>
<dbReference type="Pfam" id="PF00004">
    <property type="entry name" value="AAA"/>
    <property type="match status" value="1"/>
</dbReference>
<feature type="domain" description="AAA+ ATPase" evidence="6">
    <location>
        <begin position="299"/>
        <end position="416"/>
    </location>
</feature>
<dbReference type="FunFam" id="1.20.272.10:FF:000001">
    <property type="entry name" value="Putative AAA family ATPase"/>
    <property type="match status" value="1"/>
</dbReference>
<dbReference type="SUPFAM" id="SSF52540">
    <property type="entry name" value="P-loop containing nucleoside triphosphate hydrolases"/>
    <property type="match status" value="1"/>
</dbReference>
<feature type="region of interest" description="Disordered" evidence="5">
    <location>
        <begin position="177"/>
        <end position="267"/>
    </location>
</feature>
<feature type="region of interest" description="Disordered" evidence="5">
    <location>
        <begin position="75"/>
        <end position="134"/>
    </location>
</feature>
<dbReference type="Pfam" id="PF12002">
    <property type="entry name" value="MgsA_C"/>
    <property type="match status" value="1"/>
</dbReference>
<evidence type="ECO:0000256" key="5">
    <source>
        <dbReference type="SAM" id="MobiDB-lite"/>
    </source>
</evidence>
<dbReference type="PANTHER" id="PTHR13779:SF7">
    <property type="entry name" value="ATPASE WRNIP1"/>
    <property type="match status" value="1"/>
</dbReference>
<dbReference type="InterPro" id="IPR027417">
    <property type="entry name" value="P-loop_NTPase"/>
</dbReference>
<evidence type="ECO:0000256" key="4">
    <source>
        <dbReference type="ARBA" id="ARBA00022840"/>
    </source>
</evidence>
<feature type="compositionally biased region" description="Gly residues" evidence="5">
    <location>
        <begin position="120"/>
        <end position="129"/>
    </location>
</feature>
<feature type="region of interest" description="Disordered" evidence="5">
    <location>
        <begin position="507"/>
        <end position="526"/>
    </location>
</feature>
<evidence type="ECO:0000256" key="3">
    <source>
        <dbReference type="ARBA" id="ARBA00022741"/>
    </source>
</evidence>
<dbReference type="InterPro" id="IPR003593">
    <property type="entry name" value="AAA+_ATPase"/>
</dbReference>
<dbReference type="CDD" id="cd00009">
    <property type="entry name" value="AAA"/>
    <property type="match status" value="1"/>
</dbReference>
<dbReference type="InterPro" id="IPR021886">
    <property type="entry name" value="MgsA_C"/>
</dbReference>
<feature type="compositionally biased region" description="Low complexity" evidence="5">
    <location>
        <begin position="81"/>
        <end position="98"/>
    </location>
</feature>
<dbReference type="PANTHER" id="PTHR13779">
    <property type="entry name" value="WERNER HELICASE-INTERACTING PROTEIN 1 FAMILY MEMBER"/>
    <property type="match status" value="1"/>
</dbReference>
<dbReference type="SUPFAM" id="SSF48019">
    <property type="entry name" value="post-AAA+ oligomerization domain-like"/>
    <property type="match status" value="1"/>
</dbReference>
<dbReference type="GO" id="GO:0006260">
    <property type="term" value="P:DNA replication"/>
    <property type="evidence" value="ECO:0007669"/>
    <property type="project" value="UniProtKB-KW"/>
</dbReference>
<proteinExistence type="inferred from homology"/>
<dbReference type="Gene3D" id="1.10.8.60">
    <property type="match status" value="1"/>
</dbReference>
<evidence type="ECO:0000313" key="8">
    <source>
        <dbReference type="Proteomes" id="UP001605036"/>
    </source>
</evidence>
<comment type="caution">
    <text evidence="7">The sequence shown here is derived from an EMBL/GenBank/DDBJ whole genome shotgun (WGS) entry which is preliminary data.</text>
</comment>
<accession>A0ABD1YW13</accession>